<organism evidence="1 2">
    <name type="scientific">Photobacterium toruni</name>
    <dbReference type="NCBI Taxonomy" id="1935446"/>
    <lineage>
        <taxon>Bacteria</taxon>
        <taxon>Pseudomonadati</taxon>
        <taxon>Pseudomonadota</taxon>
        <taxon>Gammaproteobacteria</taxon>
        <taxon>Vibrionales</taxon>
        <taxon>Vibrionaceae</taxon>
        <taxon>Photobacterium</taxon>
    </lineage>
</organism>
<dbReference type="OrthoDB" id="5827825at2"/>
<proteinExistence type="predicted"/>
<dbReference type="EMBL" id="FUWP01000017">
    <property type="protein sequence ID" value="SKA47998.1"/>
    <property type="molecule type" value="Genomic_DNA"/>
</dbReference>
<protein>
    <submittedName>
        <fullName evidence="1">Uncharacterized protein</fullName>
    </submittedName>
</protein>
<evidence type="ECO:0000313" key="2">
    <source>
        <dbReference type="Proteomes" id="UP000191116"/>
    </source>
</evidence>
<reference evidence="1 2" key="1">
    <citation type="submission" date="2017-02" db="EMBL/GenBank/DDBJ databases">
        <authorList>
            <person name="Peterson S.W."/>
        </authorList>
    </citation>
    <scope>NUCLEOTIDE SEQUENCE [LARGE SCALE GENOMIC DNA]</scope>
    <source>
        <strain evidence="1 2">CECT 9189</strain>
    </source>
</reference>
<sequence>MTLNHLYNAYLGELYGISFFTTFIEQYSDPSHNNKWQALLDIEILTAKKLQQALTPLGLTNPGNDQKMAQMAQQGVDDANKWLHLPWDTLIDTMVIWVAPYQQRYQQQAENAQQHQDLFTLVADHENAIYAFLVAEQAKSFDSLQILQRFIDSHT</sequence>
<dbReference type="RefSeq" id="WP_080175519.1">
    <property type="nucleotide sequence ID" value="NZ_AP024855.1"/>
</dbReference>
<dbReference type="AlphaFoldDB" id="A0A1T4U657"/>
<accession>A0A1T4U657</accession>
<dbReference type="Proteomes" id="UP000191116">
    <property type="component" value="Unassembled WGS sequence"/>
</dbReference>
<gene>
    <name evidence="1" type="ORF">CZ814_02741</name>
</gene>
<evidence type="ECO:0000313" key="1">
    <source>
        <dbReference type="EMBL" id="SKA47998.1"/>
    </source>
</evidence>
<name>A0A1T4U657_9GAMM</name>